<name>A0ABZ2GB87_9GAMM</name>
<feature type="domain" description="MmgE/PrpD N-terminal" evidence="2">
    <location>
        <begin position="9"/>
        <end position="244"/>
    </location>
</feature>
<organism evidence="4 5">
    <name type="scientific">Pectobacterium cacticida</name>
    <dbReference type="NCBI Taxonomy" id="69221"/>
    <lineage>
        <taxon>Bacteria</taxon>
        <taxon>Pseudomonadati</taxon>
        <taxon>Pseudomonadota</taxon>
        <taxon>Gammaproteobacteria</taxon>
        <taxon>Enterobacterales</taxon>
        <taxon>Pectobacteriaceae</taxon>
        <taxon>Pectobacterium</taxon>
    </lineage>
</organism>
<dbReference type="InterPro" id="IPR045336">
    <property type="entry name" value="MmgE_PrpD_N"/>
</dbReference>
<dbReference type="InterPro" id="IPR042183">
    <property type="entry name" value="MmgE/PrpD_sf_1"/>
</dbReference>
<comment type="similarity">
    <text evidence="1">Belongs to the PrpD family.</text>
</comment>
<dbReference type="InterPro" id="IPR005656">
    <property type="entry name" value="MmgE_PrpD"/>
</dbReference>
<evidence type="ECO:0000259" key="2">
    <source>
        <dbReference type="Pfam" id="PF03972"/>
    </source>
</evidence>
<evidence type="ECO:0000313" key="5">
    <source>
        <dbReference type="Proteomes" id="UP001379444"/>
    </source>
</evidence>
<dbReference type="InterPro" id="IPR036148">
    <property type="entry name" value="MmgE/PrpD_sf"/>
</dbReference>
<dbReference type="Proteomes" id="UP001379444">
    <property type="component" value="Chromosome"/>
</dbReference>
<gene>
    <name evidence="4" type="ORF">QNA12_03610</name>
</gene>
<dbReference type="Gene3D" id="3.30.1330.120">
    <property type="entry name" value="2-methylcitrate dehydratase PrpD"/>
    <property type="match status" value="1"/>
</dbReference>
<evidence type="ECO:0000313" key="4">
    <source>
        <dbReference type="EMBL" id="WWO39121.1"/>
    </source>
</evidence>
<dbReference type="PANTHER" id="PTHR16943">
    <property type="entry name" value="2-METHYLCITRATE DEHYDRATASE-RELATED"/>
    <property type="match status" value="1"/>
</dbReference>
<dbReference type="Pfam" id="PF19305">
    <property type="entry name" value="MmgE_PrpD_C"/>
    <property type="match status" value="1"/>
</dbReference>
<accession>A0ABZ2GB87</accession>
<proteinExistence type="inferred from homology"/>
<dbReference type="InterPro" id="IPR045337">
    <property type="entry name" value="MmgE_PrpD_C"/>
</dbReference>
<dbReference type="Pfam" id="PF03972">
    <property type="entry name" value="MmgE_PrpD_N"/>
    <property type="match status" value="1"/>
</dbReference>
<reference evidence="4 5" key="1">
    <citation type="journal article" date="2024" name="Front. Plant Sci.">
        <title>Comprehensive phenomic and genomic studies of the species, Pectobacterium cacticida and proposal for reclassification as Alcorniella cacticida comb. nov.</title>
        <authorList>
            <person name="Jonca J."/>
            <person name="Pirhonen M."/>
            <person name="Waleron M.M."/>
            <person name="Gawor J."/>
            <person name="Mrozik A."/>
            <person name="Smoktunowicz M."/>
            <person name="Waleron K."/>
            <person name="Waleron M."/>
        </authorList>
    </citation>
    <scope>NUCLEOTIDE SEQUENCE [LARGE SCALE GENOMIC DNA]</scope>
    <source>
        <strain evidence="4 5">DPMP6</strain>
    </source>
</reference>
<feature type="domain" description="MmgE/PrpD C-terminal" evidence="3">
    <location>
        <begin position="271"/>
        <end position="440"/>
    </location>
</feature>
<evidence type="ECO:0000259" key="3">
    <source>
        <dbReference type="Pfam" id="PF19305"/>
    </source>
</evidence>
<sequence>MTELYGTQVLADWTATLTLDVVPAAVRQVAVRSLIDTLGVMLAGVSQPPAVQARALVRMTGGTGRANVVGSAWRKAAPAATFANAVAAHAWDFDDNCYAGFVHGSAVIVPAALAVAQQSGATGEQLLTALVAGAECQYRLGMALGQTLYDHGWWTTSVLGTVGACAAAARLLGLDSTATANALALAIGGTGGMKSVFGCDAKPLLAGKAAEAGVLAALLAQHGARGPLDTLEHRYGLATLYNEGKLSPAWLSAPQDDWCLLSPGIDIKRIPVCLSSHAAVDAVMAIVIEHCLSPEDIAHISCDVPPLVIANLIYSRPQNSQQAQFSMPFAIAASLCFGELTLAHLERATLSDSRVMAIMSTVSVCSGSRWHDADLLRRAPEGAWVEVTTRDGSTYRDFRIKAHGSALSPLSDDELGRKFLQCAGRVLDARSVCKVLDRLWKVSALPTLDAILDC</sequence>
<dbReference type="InterPro" id="IPR042188">
    <property type="entry name" value="MmgE/PrpD_sf_2"/>
</dbReference>
<dbReference type="SUPFAM" id="SSF103378">
    <property type="entry name" value="2-methylcitrate dehydratase PrpD"/>
    <property type="match status" value="1"/>
</dbReference>
<dbReference type="Gene3D" id="1.10.4100.10">
    <property type="entry name" value="2-methylcitrate dehydratase PrpD"/>
    <property type="match status" value="1"/>
</dbReference>
<dbReference type="PANTHER" id="PTHR16943:SF8">
    <property type="entry name" value="2-METHYLCITRATE DEHYDRATASE"/>
    <property type="match status" value="1"/>
</dbReference>
<keyword evidence="5" id="KW-1185">Reference proteome</keyword>
<dbReference type="EMBL" id="CP125967">
    <property type="protein sequence ID" value="WWO39121.1"/>
    <property type="molecule type" value="Genomic_DNA"/>
</dbReference>
<dbReference type="RefSeq" id="WP_264496882.1">
    <property type="nucleotide sequence ID" value="NZ_CP109947.1"/>
</dbReference>
<evidence type="ECO:0000256" key="1">
    <source>
        <dbReference type="ARBA" id="ARBA00006174"/>
    </source>
</evidence>
<protein>
    <submittedName>
        <fullName evidence="4">MmgE/PrpD family protein</fullName>
    </submittedName>
</protein>